<evidence type="ECO:0000313" key="3">
    <source>
        <dbReference type="Proteomes" id="UP000752814"/>
    </source>
</evidence>
<dbReference type="Pfam" id="PF00583">
    <property type="entry name" value="Acetyltransf_1"/>
    <property type="match status" value="1"/>
</dbReference>
<dbReference type="CDD" id="cd04301">
    <property type="entry name" value="NAT_SF"/>
    <property type="match status" value="1"/>
</dbReference>
<dbReference type="RefSeq" id="WP_400256379.1">
    <property type="nucleotide sequence ID" value="NZ_CAYAYE010000029.1"/>
</dbReference>
<name>A0A8J8PH86_9ARCH</name>
<dbReference type="InterPro" id="IPR000182">
    <property type="entry name" value="GNAT_dom"/>
</dbReference>
<dbReference type="Gene3D" id="3.40.630.30">
    <property type="match status" value="1"/>
</dbReference>
<dbReference type="AlphaFoldDB" id="A0A8J8PH86"/>
<reference evidence="2" key="1">
    <citation type="submission" date="2016-03" db="EMBL/GenBank/DDBJ databases">
        <authorList>
            <person name="Borrel G."/>
            <person name="Mccann A."/>
            <person name="O'Toole P.W."/>
        </authorList>
    </citation>
    <scope>NUCLEOTIDE SEQUENCE</scope>
    <source>
        <strain evidence="2">183</strain>
    </source>
</reference>
<evidence type="ECO:0000313" key="2">
    <source>
        <dbReference type="EMBL" id="TQS84507.1"/>
    </source>
</evidence>
<dbReference type="GO" id="GO:0016747">
    <property type="term" value="F:acyltransferase activity, transferring groups other than amino-acyl groups"/>
    <property type="evidence" value="ECO:0007669"/>
    <property type="project" value="InterPro"/>
</dbReference>
<feature type="domain" description="N-acetyltransferase" evidence="1">
    <location>
        <begin position="2"/>
        <end position="157"/>
    </location>
</feature>
<dbReference type="PROSITE" id="PS51186">
    <property type="entry name" value="GNAT"/>
    <property type="match status" value="1"/>
</dbReference>
<organism evidence="2 3">
    <name type="scientific">Candidatus Methanomassiliicoccus intestinalis</name>
    <dbReference type="NCBI Taxonomy" id="1406512"/>
    <lineage>
        <taxon>Archaea</taxon>
        <taxon>Methanobacteriati</taxon>
        <taxon>Thermoplasmatota</taxon>
        <taxon>Thermoplasmata</taxon>
        <taxon>Methanomassiliicoccales</taxon>
        <taxon>Methanomassiliicoccaceae</taxon>
        <taxon>Methanomassiliicoccus</taxon>
    </lineage>
</organism>
<dbReference type="Proteomes" id="UP000752814">
    <property type="component" value="Unassembled WGS sequence"/>
</dbReference>
<evidence type="ECO:0000259" key="1">
    <source>
        <dbReference type="PROSITE" id="PS51186"/>
    </source>
</evidence>
<sequence>MTSIRVMDRRDIGQVQDVGQIAWSDMATKDAGRKIVYPKRSDILISTYLKNDPEGCIVAEDNGKVVGSAFCHKWGDVGWIGPLEVLPEYQNKKIGKALLSACWTYLSSGSICGLETSPKSEKNMHFYTSSGYSVGTSILVAEKLVSKDADYRAAELKSSRDFDISELCNKVCPGLDLSAEVESALSGLGNVYVTENGFAILHTFSRGNDIKYASVKALILDPDCKKPSQELFNLLSACEAKTRDLGRDSLMMRFSLEHRELASILPSLDYSYKAVNVRMTCKGDFSENGDYQIISWAG</sequence>
<dbReference type="SUPFAM" id="SSF55729">
    <property type="entry name" value="Acyl-CoA N-acyltransferases (Nat)"/>
    <property type="match status" value="1"/>
</dbReference>
<proteinExistence type="predicted"/>
<comment type="caution">
    <text evidence="2">The sequence shown here is derived from an EMBL/GenBank/DDBJ whole genome shotgun (WGS) entry which is preliminary data.</text>
</comment>
<gene>
    <name evidence="2" type="ORF">A3207_00225</name>
</gene>
<accession>A0A8J8PH86</accession>
<dbReference type="EMBL" id="LVVT01000001">
    <property type="protein sequence ID" value="TQS84507.1"/>
    <property type="molecule type" value="Genomic_DNA"/>
</dbReference>
<dbReference type="InterPro" id="IPR016181">
    <property type="entry name" value="Acyl_CoA_acyltransferase"/>
</dbReference>
<protein>
    <recommendedName>
        <fullName evidence="1">N-acetyltransferase domain-containing protein</fullName>
    </recommendedName>
</protein>